<gene>
    <name evidence="1" type="ORF">ACE1B6_09500</name>
</gene>
<name>A0ABV4YBK0_9CYAN</name>
<protein>
    <recommendedName>
        <fullName evidence="3">Ribosomal protein L22</fullName>
    </recommendedName>
</protein>
<reference evidence="1 2" key="1">
    <citation type="submission" date="2024-09" db="EMBL/GenBank/DDBJ databases">
        <title>Floridaenema gen nov. (Aerosakkonemataceae, Aerosakkonematales ord. nov., Cyanobacteria) from benthic tropical and subtropical fresh waters, with the description of four new species.</title>
        <authorList>
            <person name="Moretto J.A."/>
            <person name="Berthold D.E."/>
            <person name="Lefler F.W."/>
            <person name="Huang I.-S."/>
            <person name="Laughinghouse H. IV."/>
        </authorList>
    </citation>
    <scope>NUCLEOTIDE SEQUENCE [LARGE SCALE GENOMIC DNA]</scope>
    <source>
        <strain evidence="1 2">BLCC-F154</strain>
    </source>
</reference>
<dbReference type="EMBL" id="JBHFNS010000042">
    <property type="protein sequence ID" value="MFB2935503.1"/>
    <property type="molecule type" value="Genomic_DNA"/>
</dbReference>
<proteinExistence type="predicted"/>
<accession>A0ABV4YBK0</accession>
<evidence type="ECO:0000313" key="1">
    <source>
        <dbReference type="EMBL" id="MFB2935503.1"/>
    </source>
</evidence>
<sequence>MSRFCLARNINVIADKLKKLLLAVKSGTRMAITDAIKTLADAETHFHFRRRNTCHGLV</sequence>
<dbReference type="RefSeq" id="WP_413257020.1">
    <property type="nucleotide sequence ID" value="NZ_JBHFNS010000042.1"/>
</dbReference>
<keyword evidence="2" id="KW-1185">Reference proteome</keyword>
<evidence type="ECO:0000313" key="2">
    <source>
        <dbReference type="Proteomes" id="UP001576776"/>
    </source>
</evidence>
<comment type="caution">
    <text evidence="1">The sequence shown here is derived from an EMBL/GenBank/DDBJ whole genome shotgun (WGS) entry which is preliminary data.</text>
</comment>
<evidence type="ECO:0008006" key="3">
    <source>
        <dbReference type="Google" id="ProtNLM"/>
    </source>
</evidence>
<organism evidence="1 2">
    <name type="scientific">Floridaenema fluviatile BLCC-F154</name>
    <dbReference type="NCBI Taxonomy" id="3153640"/>
    <lineage>
        <taxon>Bacteria</taxon>
        <taxon>Bacillati</taxon>
        <taxon>Cyanobacteriota</taxon>
        <taxon>Cyanophyceae</taxon>
        <taxon>Oscillatoriophycideae</taxon>
        <taxon>Aerosakkonematales</taxon>
        <taxon>Aerosakkonemataceae</taxon>
        <taxon>Floridanema</taxon>
        <taxon>Floridanema fluviatile</taxon>
    </lineage>
</organism>
<dbReference type="Proteomes" id="UP001576776">
    <property type="component" value="Unassembled WGS sequence"/>
</dbReference>